<protein>
    <submittedName>
        <fullName evidence="1">Uncharacterized protein</fullName>
    </submittedName>
</protein>
<dbReference type="AlphaFoldDB" id="A0A2H1K007"/>
<organism evidence="1 2">
    <name type="scientific">Brevibacterium aurantiacum</name>
    <dbReference type="NCBI Taxonomy" id="273384"/>
    <lineage>
        <taxon>Bacteria</taxon>
        <taxon>Bacillati</taxon>
        <taxon>Actinomycetota</taxon>
        <taxon>Actinomycetes</taxon>
        <taxon>Micrococcales</taxon>
        <taxon>Brevibacteriaceae</taxon>
        <taxon>Brevibacterium</taxon>
    </lineage>
</organism>
<proteinExistence type="predicted"/>
<sequence length="102" mass="12021">MDTNNQSETIGARRTREILKLKRIVDMLARDYRDPLNDLEVVRLAEIQLETIRIAIVDQASKVHEYPWPRIARTLGITEHEARRTYGPYRPIRDIPSILREL</sequence>
<gene>
    <name evidence="1" type="ORF">BAUR9175_02984</name>
</gene>
<dbReference type="Proteomes" id="UP000234525">
    <property type="component" value="Unassembled WGS sequence"/>
</dbReference>
<keyword evidence="2" id="KW-1185">Reference proteome</keyword>
<comment type="caution">
    <text evidence="1">The sequence shown here is derived from an EMBL/GenBank/DDBJ whole genome shotgun (WGS) entry which is preliminary data.</text>
</comment>
<evidence type="ECO:0000313" key="1">
    <source>
        <dbReference type="EMBL" id="SMX93095.1"/>
    </source>
</evidence>
<evidence type="ECO:0000313" key="2">
    <source>
        <dbReference type="Proteomes" id="UP000234525"/>
    </source>
</evidence>
<dbReference type="EMBL" id="FXZB01000022">
    <property type="protein sequence ID" value="SMX93095.1"/>
    <property type="molecule type" value="Genomic_DNA"/>
</dbReference>
<name>A0A2H1K007_BREAU</name>
<dbReference type="RefSeq" id="WP_101584259.1">
    <property type="nucleotide sequence ID" value="NZ_BJME01000003.1"/>
</dbReference>
<reference evidence="1" key="1">
    <citation type="submission" date="2017-03" db="EMBL/GenBank/DDBJ databases">
        <authorList>
            <person name="Monnet C."/>
        </authorList>
    </citation>
    <scope>NUCLEOTIDE SEQUENCE [LARGE SCALE GENOMIC DNA]</scope>
    <source>
        <strain evidence="1">ATCC 9175</strain>
    </source>
</reference>
<accession>A0A2H1K007</accession>